<keyword evidence="2" id="KW-1185">Reference proteome</keyword>
<comment type="caution">
    <text evidence="1">The sequence shown here is derived from an EMBL/GenBank/DDBJ whole genome shotgun (WGS) entry which is preliminary data.</text>
</comment>
<evidence type="ECO:0000313" key="2">
    <source>
        <dbReference type="Proteomes" id="UP000297891"/>
    </source>
</evidence>
<dbReference type="Gene3D" id="3.30.2130.30">
    <property type="match status" value="1"/>
</dbReference>
<sequence>MNWKFRIRKPQTGTTLSWEVYFPPGTATQVGEKIKEVLGSVPLPNQPEPNVRVFSEKIKLENTNSHQIAYLLFHGLFLRDIRLVIGRTTDWDKSSDVREEEWDRILTEAVSIAKPLFSDTNTKFYEIKENLHISYFENEITVSLSLLGEPGYKRGIKANFPTSAPIPEDLSQILISQTFDIFFVSKKDISALYIPFAGTLTFATEWMLQEEKISLLSLPRNFLFSKLVLFPEKSITHFQKKRQEILSSSTHPNPTPILIQDTDPALENYWLEEFKRWKSIISVNHWDHSISDFFKTFPVLPEADSKTAHYFLPLNPPYGLRKHEQTGPEEKLYSKIGKRLEELLKLTKNQPKLLGFVLCPTEDKWSDCMRELRNFSKKTIHVTHGGIDLRVLYFHSEGKIERRSN</sequence>
<protein>
    <submittedName>
        <fullName evidence="1">Uncharacterized protein</fullName>
    </submittedName>
</protein>
<gene>
    <name evidence="1" type="ORF">EHQ30_09800</name>
</gene>
<dbReference type="OrthoDB" id="336435at2"/>
<accession>A0A2M9XZP9</accession>
<organism evidence="1 2">
    <name type="scientific">Leptospira brenneri</name>
    <dbReference type="NCBI Taxonomy" id="2023182"/>
    <lineage>
        <taxon>Bacteria</taxon>
        <taxon>Pseudomonadati</taxon>
        <taxon>Spirochaetota</taxon>
        <taxon>Spirochaetia</taxon>
        <taxon>Leptospirales</taxon>
        <taxon>Leptospiraceae</taxon>
        <taxon>Leptospira</taxon>
    </lineage>
</organism>
<dbReference type="AlphaFoldDB" id="A0A2M9XZP9"/>
<dbReference type="InterPro" id="IPR029063">
    <property type="entry name" value="SAM-dependent_MTases_sf"/>
</dbReference>
<dbReference type="EMBL" id="RQFP01000001">
    <property type="protein sequence ID" value="TGK96861.1"/>
    <property type="molecule type" value="Genomic_DNA"/>
</dbReference>
<dbReference type="RefSeq" id="WP_100791302.1">
    <property type="nucleotide sequence ID" value="NZ_NPDQ01000006.1"/>
</dbReference>
<dbReference type="Proteomes" id="UP000297891">
    <property type="component" value="Unassembled WGS sequence"/>
</dbReference>
<name>A0A2M9XZP9_9LEPT</name>
<evidence type="ECO:0000313" key="1">
    <source>
        <dbReference type="EMBL" id="TGK96861.1"/>
    </source>
</evidence>
<dbReference type="Gene3D" id="3.40.50.150">
    <property type="entry name" value="Vaccinia Virus protein VP39"/>
    <property type="match status" value="1"/>
</dbReference>
<proteinExistence type="predicted"/>
<reference evidence="1" key="1">
    <citation type="journal article" date="2019" name="PLoS Negl. Trop. Dis.">
        <title>Revisiting the worldwide diversity of Leptospira species in the environment.</title>
        <authorList>
            <person name="Vincent A.T."/>
            <person name="Schiettekatte O."/>
            <person name="Bourhy P."/>
            <person name="Veyrier F.J."/>
            <person name="Picardeau M."/>
        </authorList>
    </citation>
    <scope>NUCLEOTIDE SEQUENCE [LARGE SCALE GENOMIC DNA]</scope>
    <source>
        <strain evidence="1">201800277</strain>
    </source>
</reference>